<dbReference type="EMBL" id="CP069115">
    <property type="protein sequence ID" value="QSS65754.1"/>
    <property type="molecule type" value="Genomic_DNA"/>
</dbReference>
<evidence type="ECO:0000313" key="2">
    <source>
        <dbReference type="Proteomes" id="UP000663671"/>
    </source>
</evidence>
<name>A0A8A1MM45_AJECA</name>
<proteinExistence type="predicted"/>
<organism evidence="1 2">
    <name type="scientific">Ajellomyces capsulatus</name>
    <name type="common">Darling's disease fungus</name>
    <name type="synonym">Histoplasma capsulatum</name>
    <dbReference type="NCBI Taxonomy" id="5037"/>
    <lineage>
        <taxon>Eukaryota</taxon>
        <taxon>Fungi</taxon>
        <taxon>Dikarya</taxon>
        <taxon>Ascomycota</taxon>
        <taxon>Pezizomycotina</taxon>
        <taxon>Eurotiomycetes</taxon>
        <taxon>Eurotiomycetidae</taxon>
        <taxon>Onygenales</taxon>
        <taxon>Ajellomycetaceae</taxon>
        <taxon>Histoplasma</taxon>
    </lineage>
</organism>
<protein>
    <submittedName>
        <fullName evidence="1">Uncharacterized protein</fullName>
    </submittedName>
</protein>
<dbReference type="AlphaFoldDB" id="A0A8A1MM45"/>
<reference evidence="1" key="1">
    <citation type="submission" date="2021-01" db="EMBL/GenBank/DDBJ databases">
        <title>Chromosome-level genome assembly of a human fungal pathogen reveals clustering of transcriptionally co-regulated genes.</title>
        <authorList>
            <person name="Voorhies M."/>
            <person name="Cohen S."/>
            <person name="Shea T.P."/>
            <person name="Petrus S."/>
            <person name="Munoz J.F."/>
            <person name="Poplawski S."/>
            <person name="Goldman W.E."/>
            <person name="Michael T."/>
            <person name="Cuomo C.A."/>
            <person name="Sil A."/>
            <person name="Beyhan S."/>
        </authorList>
    </citation>
    <scope>NUCLEOTIDE SEQUENCE</scope>
    <source>
        <strain evidence="1">WU24</strain>
    </source>
</reference>
<evidence type="ECO:0000313" key="1">
    <source>
        <dbReference type="EMBL" id="QSS65754.1"/>
    </source>
</evidence>
<dbReference type="Proteomes" id="UP000663671">
    <property type="component" value="Chromosome 3"/>
</dbReference>
<accession>A0A8A1MM45</accession>
<gene>
    <name evidence="1" type="ORF">I7I51_06603</name>
</gene>
<dbReference type="VEuPathDB" id="FungiDB:I7I51_06603"/>
<sequence length="107" mass="12039">MANPVHPNPYHFRRTPILPSTPFYVNHWWAVSSLSHPNYDHTCSPPLSSKWMLVFRDQGSDLEKADWSSMCSPPWQSLLRPSDIRLEDGVISTGPALSTIGLIPAIL</sequence>